<dbReference type="InterPro" id="IPR006121">
    <property type="entry name" value="HMA_dom"/>
</dbReference>
<keyword evidence="8 11" id="KW-1133">Transmembrane helix</keyword>
<dbReference type="Pfam" id="PF00403">
    <property type="entry name" value="HMA"/>
    <property type="match status" value="2"/>
</dbReference>
<evidence type="ECO:0000259" key="12">
    <source>
        <dbReference type="PROSITE" id="PS50846"/>
    </source>
</evidence>
<feature type="transmembrane region" description="Helical" evidence="11">
    <location>
        <begin position="268"/>
        <end position="287"/>
    </location>
</feature>
<dbReference type="AlphaFoldDB" id="A0A3B1D3A7"/>
<protein>
    <submittedName>
        <fullName evidence="13">Lead, cadmium, zinc and mercury transporting ATPase Copper-translocating P-type ATPase</fullName>
        <ecNumber evidence="13">3.6.3.3</ecNumber>
        <ecNumber evidence="13">3.6.3.4</ecNumber>
    </submittedName>
</protein>
<dbReference type="PROSITE" id="PS01047">
    <property type="entry name" value="HMA_1"/>
    <property type="match status" value="2"/>
</dbReference>
<dbReference type="SUPFAM" id="SSF81653">
    <property type="entry name" value="Calcium ATPase, transduction domain A"/>
    <property type="match status" value="1"/>
</dbReference>
<evidence type="ECO:0000256" key="2">
    <source>
        <dbReference type="ARBA" id="ARBA00022692"/>
    </source>
</evidence>
<dbReference type="GO" id="GO:0005507">
    <property type="term" value="F:copper ion binding"/>
    <property type="evidence" value="ECO:0007669"/>
    <property type="project" value="InterPro"/>
</dbReference>
<dbReference type="FunFam" id="3.30.70.100:FF:000005">
    <property type="entry name" value="Copper-exporting P-type ATPase A"/>
    <property type="match status" value="2"/>
</dbReference>
<dbReference type="InterPro" id="IPR023298">
    <property type="entry name" value="ATPase_P-typ_TM_dom_sf"/>
</dbReference>
<accession>A0A3B1D3A7</accession>
<dbReference type="PROSITE" id="PS50846">
    <property type="entry name" value="HMA_2"/>
    <property type="match status" value="2"/>
</dbReference>
<evidence type="ECO:0000256" key="1">
    <source>
        <dbReference type="ARBA" id="ARBA00004127"/>
    </source>
</evidence>
<dbReference type="GO" id="GO:0043682">
    <property type="term" value="F:P-type divalent copper transporter activity"/>
    <property type="evidence" value="ECO:0007669"/>
    <property type="project" value="TreeGrafter"/>
</dbReference>
<dbReference type="CDD" id="cd00371">
    <property type="entry name" value="HMA"/>
    <property type="match status" value="2"/>
</dbReference>
<keyword evidence="2 11" id="KW-0812">Transmembrane</keyword>
<dbReference type="GO" id="GO:0005524">
    <property type="term" value="F:ATP binding"/>
    <property type="evidence" value="ECO:0007669"/>
    <property type="project" value="InterPro"/>
</dbReference>
<dbReference type="PANTHER" id="PTHR43520">
    <property type="entry name" value="ATP7, ISOFORM B"/>
    <property type="match status" value="1"/>
</dbReference>
<dbReference type="InterPro" id="IPR059000">
    <property type="entry name" value="ATPase_P-type_domA"/>
</dbReference>
<evidence type="ECO:0000256" key="11">
    <source>
        <dbReference type="SAM" id="Phobius"/>
    </source>
</evidence>
<dbReference type="EC" id="3.6.3.4" evidence="13"/>
<dbReference type="GO" id="GO:0016020">
    <property type="term" value="C:membrane"/>
    <property type="evidence" value="ECO:0007669"/>
    <property type="project" value="InterPro"/>
</dbReference>
<feature type="non-terminal residue" evidence="13">
    <location>
        <position position="477"/>
    </location>
</feature>
<feature type="transmembrane region" description="Helical" evidence="11">
    <location>
        <begin position="169"/>
        <end position="189"/>
    </location>
</feature>
<dbReference type="NCBIfam" id="TIGR00003">
    <property type="entry name" value="copper ion binding protein"/>
    <property type="match status" value="2"/>
</dbReference>
<dbReference type="InterPro" id="IPR008250">
    <property type="entry name" value="ATPase_P-typ_transduc_dom_A_sf"/>
</dbReference>
<keyword evidence="9" id="KW-0186">Copper</keyword>
<evidence type="ECO:0000256" key="10">
    <source>
        <dbReference type="ARBA" id="ARBA00023136"/>
    </source>
</evidence>
<dbReference type="InterPro" id="IPR036163">
    <property type="entry name" value="HMA_dom_sf"/>
</dbReference>
<evidence type="ECO:0000256" key="4">
    <source>
        <dbReference type="ARBA" id="ARBA00022737"/>
    </source>
</evidence>
<evidence type="ECO:0000256" key="3">
    <source>
        <dbReference type="ARBA" id="ARBA00022723"/>
    </source>
</evidence>
<sequence length="477" mass="51497">MPIAKISKVQSVRLPVKGMSCASCASRIEKKVGEMEGVEKASVNFGAEVAVVDIDAGKISLADVSEAIEKLGFEVPRSQKAFRVEGMTCASCVSRVEAKLSGLEGVAAVRVNLATEKAVIEYLPSMTGLENFQSALKDIGYNLLPDEENDSKSRDEEERHDRELSLVKIKFITSAILGAVIMLSGMQAVLPVLPNAGSPFFHFWLFALATPVQFWAGWQFYRGAWTGLKHGYADMNTLIAVGTSSAYFFSAFATFFPSLLQNWGQEIVVYYDTSAMIIALVLLGRWLEARAKSRASSAIKKLMGLQAKTARIERNGEEIEIPIAQVVAGDTVIVRSGEKIPVDGEILEGDAVVNESMITGESIPVEKISGDDVFGASLNTTGYFKMRATHLGKDSVLSQIIKLVEEAQGSKAPVQRLADQVAGIFVPIVIGIALLAFFIWWGWGSAMVALPAAPFIFALMIFISVLIIACPCALGLA</sequence>
<evidence type="ECO:0000256" key="5">
    <source>
        <dbReference type="ARBA" id="ARBA00022796"/>
    </source>
</evidence>
<dbReference type="GO" id="GO:0016887">
    <property type="term" value="F:ATP hydrolysis activity"/>
    <property type="evidence" value="ECO:0007669"/>
    <property type="project" value="InterPro"/>
</dbReference>
<evidence type="ECO:0000256" key="7">
    <source>
        <dbReference type="ARBA" id="ARBA00022967"/>
    </source>
</evidence>
<keyword evidence="5" id="KW-0187">Copper transport</keyword>
<keyword evidence="4" id="KW-0677">Repeat</keyword>
<feature type="transmembrane region" description="Helical" evidence="11">
    <location>
        <begin position="455"/>
        <end position="476"/>
    </location>
</feature>
<keyword evidence="10 11" id="KW-0472">Membrane</keyword>
<dbReference type="InterPro" id="IPR001757">
    <property type="entry name" value="P_typ_ATPase"/>
</dbReference>
<feature type="transmembrane region" description="Helical" evidence="11">
    <location>
        <begin position="201"/>
        <end position="221"/>
    </location>
</feature>
<dbReference type="GO" id="GO:0055070">
    <property type="term" value="P:copper ion homeostasis"/>
    <property type="evidence" value="ECO:0007669"/>
    <property type="project" value="TreeGrafter"/>
</dbReference>
<dbReference type="SUPFAM" id="SSF55008">
    <property type="entry name" value="HMA, heavy metal-associated domain"/>
    <property type="match status" value="2"/>
</dbReference>
<dbReference type="EC" id="3.6.3.3" evidence="13"/>
<dbReference type="GO" id="GO:0012505">
    <property type="term" value="C:endomembrane system"/>
    <property type="evidence" value="ECO:0007669"/>
    <property type="project" value="UniProtKB-SubCell"/>
</dbReference>
<dbReference type="PANTHER" id="PTHR43520:SF8">
    <property type="entry name" value="P-TYPE CU(+) TRANSPORTER"/>
    <property type="match status" value="1"/>
</dbReference>
<dbReference type="NCBIfam" id="TIGR01494">
    <property type="entry name" value="ATPase_P-type"/>
    <property type="match status" value="1"/>
</dbReference>
<feature type="domain" description="HMA" evidence="12">
    <location>
        <begin position="78"/>
        <end position="144"/>
    </location>
</feature>
<gene>
    <name evidence="13" type="ORF">MNBD_NITROSPINAE05-158</name>
</gene>
<name>A0A3B1D3A7_9ZZZZ</name>
<dbReference type="Gene3D" id="3.30.70.100">
    <property type="match status" value="2"/>
</dbReference>
<dbReference type="FunFam" id="2.70.150.10:FF:000002">
    <property type="entry name" value="Copper-transporting ATPase 1, putative"/>
    <property type="match status" value="1"/>
</dbReference>
<organism evidence="13">
    <name type="scientific">hydrothermal vent metagenome</name>
    <dbReference type="NCBI Taxonomy" id="652676"/>
    <lineage>
        <taxon>unclassified sequences</taxon>
        <taxon>metagenomes</taxon>
        <taxon>ecological metagenomes</taxon>
    </lineage>
</organism>
<dbReference type="SUPFAM" id="SSF81665">
    <property type="entry name" value="Calcium ATPase, transmembrane domain M"/>
    <property type="match status" value="1"/>
</dbReference>
<keyword evidence="6" id="KW-0460">Magnesium</keyword>
<keyword evidence="7" id="KW-1278">Translocase</keyword>
<evidence type="ECO:0000256" key="9">
    <source>
        <dbReference type="ARBA" id="ARBA00023008"/>
    </source>
</evidence>
<feature type="domain" description="HMA" evidence="12">
    <location>
        <begin position="10"/>
        <end position="76"/>
    </location>
</feature>
<dbReference type="InterPro" id="IPR006122">
    <property type="entry name" value="HMA_Cu_ion-bd"/>
</dbReference>
<keyword evidence="3" id="KW-0479">Metal-binding</keyword>
<feature type="transmembrane region" description="Helical" evidence="11">
    <location>
        <begin position="421"/>
        <end position="443"/>
    </location>
</feature>
<evidence type="ECO:0000256" key="6">
    <source>
        <dbReference type="ARBA" id="ARBA00022842"/>
    </source>
</evidence>
<dbReference type="Gene3D" id="2.70.150.10">
    <property type="entry name" value="Calcium-transporting ATPase, cytoplasmic transduction domain A"/>
    <property type="match status" value="1"/>
</dbReference>
<keyword evidence="13" id="KW-0378">Hydrolase</keyword>
<keyword evidence="5" id="KW-0813">Transport</keyword>
<feature type="transmembrane region" description="Helical" evidence="11">
    <location>
        <begin position="233"/>
        <end position="256"/>
    </location>
</feature>
<keyword evidence="5" id="KW-0406">Ion transport</keyword>
<dbReference type="EMBL" id="UOGG01000148">
    <property type="protein sequence ID" value="VAX31283.1"/>
    <property type="molecule type" value="Genomic_DNA"/>
</dbReference>
<comment type="subcellular location">
    <subcellularLocation>
        <location evidence="1">Endomembrane system</location>
        <topology evidence="1">Multi-pass membrane protein</topology>
    </subcellularLocation>
</comment>
<dbReference type="InterPro" id="IPR017969">
    <property type="entry name" value="Heavy-metal-associated_CS"/>
</dbReference>
<evidence type="ECO:0000313" key="13">
    <source>
        <dbReference type="EMBL" id="VAX31283.1"/>
    </source>
</evidence>
<evidence type="ECO:0000256" key="8">
    <source>
        <dbReference type="ARBA" id="ARBA00022989"/>
    </source>
</evidence>
<dbReference type="Pfam" id="PF00122">
    <property type="entry name" value="E1-E2_ATPase"/>
    <property type="match status" value="1"/>
</dbReference>
<reference evidence="13" key="1">
    <citation type="submission" date="2018-06" db="EMBL/GenBank/DDBJ databases">
        <authorList>
            <person name="Zhirakovskaya E."/>
        </authorList>
    </citation>
    <scope>NUCLEOTIDE SEQUENCE</scope>
</reference>
<dbReference type="PRINTS" id="PR00942">
    <property type="entry name" value="CUATPASEI"/>
</dbReference>
<proteinExistence type="predicted"/>